<organism evidence="2 3">
    <name type="scientific">Tetradesmus obliquus</name>
    <name type="common">Green alga</name>
    <name type="synonym">Acutodesmus obliquus</name>
    <dbReference type="NCBI Taxonomy" id="3088"/>
    <lineage>
        <taxon>Eukaryota</taxon>
        <taxon>Viridiplantae</taxon>
        <taxon>Chlorophyta</taxon>
        <taxon>core chlorophytes</taxon>
        <taxon>Chlorophyceae</taxon>
        <taxon>CS clade</taxon>
        <taxon>Sphaeropleales</taxon>
        <taxon>Scenedesmaceae</taxon>
        <taxon>Tetradesmus</taxon>
    </lineage>
</organism>
<dbReference type="Proteomes" id="UP001244341">
    <property type="component" value="Chromosome 3b"/>
</dbReference>
<evidence type="ECO:0000256" key="1">
    <source>
        <dbReference type="ARBA" id="ARBA00004430"/>
    </source>
</evidence>
<dbReference type="InterPro" id="IPR032675">
    <property type="entry name" value="LRR_dom_sf"/>
</dbReference>
<gene>
    <name evidence="2" type="ORF">OEZ85_011834</name>
</gene>
<proteinExistence type="predicted"/>
<evidence type="ECO:0008006" key="4">
    <source>
        <dbReference type="Google" id="ProtNLM"/>
    </source>
</evidence>
<sequence>MQHRLTHRLRQIHYEDPILPIKERGQTAFWLSYRQLQRGGTVFALLLVLFVVHSYRRHYQAVQRQALSSCPARLAALGLDLSQAAHESARFVTSSDDSSSVWQHSIVRQQLYREMAAGLKQHGLSLGGVVTQGLTQSQLFTHADASSKWGRSRIMPVLHPLQVPVRAVVLPLLDHEAAMQLHAAVRHALQQVVADDSVWYQDDTSMHATLYHASTHGHPVPAAPDAVRQEMAAVRGVAGRSCPVRAVLDRVVVTSTGVVVACWQVLPGSSEPAGLRAALKDALPAAPAPAQQVVLQPSLLHITVARLLAPAKLPTHGGSQAIVERQVWHSQALQQALAEVAADLTDELCGLVAVFEEVWFVEEQDLLALGLGGRYAKHAGQLSPATLEQAEHIAEWVTKYGSALDSFEWKPRMDALCKPSLDLATRAAAFAALAAALQQAAASPQGLRLRSCKLASVSWDCDVILQQLPVNSLTSLDVSFRFPYIEGDQAACERQLAGVMAALPQMQQLRNLVIDVHGSGWLEHVDSLMKPLSSLTNLTRLEVGSLWSLGELQHTPHSLLELEYSWELFDTPDDTLSLSHLTALTKLTTGRTEEIFGNSELPPSLKVLQCGRLVHAKALLPLRYLQRLDILNCLSTAEELLRLSSLTALTHITICYIDSFDKNPELYASYSYDDDFELTPDAASVAWPALASQLREPHIEDDRGSDPDVKPYQLSAAAVAALGSLTALTSLQLHRLQCPEVQPQQLAAAQRRCTALQVLDLGHLELQWGPIQGLTGDADADAALLDAAEVRGMQVIAVGIASLPSLQQLALCRLPVDMHAAVALAAAAAGTRLTELSMDRCDLPDCAMSALALGLTNLRSLELKHCDVGDGALPALARLPLQRLSWDNCEFSVAALDLFLPRWKALRAAPVV</sequence>
<dbReference type="PANTHER" id="PTHR37204:SF1">
    <property type="entry name" value="TRANSMEMBRANE PROTEIN"/>
    <property type="match status" value="1"/>
</dbReference>
<protein>
    <recommendedName>
        <fullName evidence="4">Protein kinase A anchor protein nuclear localisation signal domain-containing protein</fullName>
    </recommendedName>
</protein>
<dbReference type="PANTHER" id="PTHR37204">
    <property type="entry name" value="TRANSMEMBRANE PROTEIN"/>
    <property type="match status" value="1"/>
</dbReference>
<dbReference type="EMBL" id="CP126210">
    <property type="protein sequence ID" value="WIA11739.1"/>
    <property type="molecule type" value="Genomic_DNA"/>
</dbReference>
<reference evidence="2 3" key="1">
    <citation type="submission" date="2023-05" db="EMBL/GenBank/DDBJ databases">
        <title>A 100% complete, gapless, phased diploid assembly of the Scenedesmus obliquus UTEX 3031 genome.</title>
        <authorList>
            <person name="Biondi T.C."/>
            <person name="Hanschen E.R."/>
            <person name="Kwon T."/>
            <person name="Eng W."/>
            <person name="Kruse C.P.S."/>
            <person name="Koehler S.I."/>
            <person name="Kunde Y."/>
            <person name="Gleasner C.D."/>
            <person name="You Mak K.T."/>
            <person name="Polle J."/>
            <person name="Hovde B.T."/>
            <person name="Starkenburg S.R."/>
        </authorList>
    </citation>
    <scope>NUCLEOTIDE SEQUENCE [LARGE SCALE GENOMIC DNA]</scope>
    <source>
        <strain evidence="2 3">DOE0152z</strain>
    </source>
</reference>
<evidence type="ECO:0000313" key="2">
    <source>
        <dbReference type="EMBL" id="WIA11739.1"/>
    </source>
</evidence>
<accession>A0ABY8TRK6</accession>
<keyword evidence="3" id="KW-1185">Reference proteome</keyword>
<dbReference type="Gene3D" id="3.80.10.10">
    <property type="entry name" value="Ribonuclease Inhibitor"/>
    <property type="match status" value="1"/>
</dbReference>
<dbReference type="SUPFAM" id="SSF52047">
    <property type="entry name" value="RNI-like"/>
    <property type="match status" value="1"/>
</dbReference>
<name>A0ABY8TRK6_TETOB</name>
<evidence type="ECO:0000313" key="3">
    <source>
        <dbReference type="Proteomes" id="UP001244341"/>
    </source>
</evidence>
<comment type="subcellular location">
    <subcellularLocation>
        <location evidence="1">Cytoplasm</location>
        <location evidence="1">Cytoskeleton</location>
        <location evidence="1">Cilium axoneme</location>
    </subcellularLocation>
</comment>